<protein>
    <submittedName>
        <fullName evidence="2">Uncharacterized protein</fullName>
    </submittedName>
</protein>
<evidence type="ECO:0000313" key="2">
    <source>
        <dbReference type="EMBL" id="KAG2951322.1"/>
    </source>
</evidence>
<sequence length="112" mass="12415">MSTLAKQTSRSDHSSQPKFQYKATRSRKTLTVLSLESCAQSAGSQQWLFDTIRCLSEHQLKVEFPVPNVACVLWTSIIRETLSEEQTELALDAMGAGNWLAEAELVGVEEVA</sequence>
<evidence type="ECO:0000313" key="3">
    <source>
        <dbReference type="Proteomes" id="UP000736787"/>
    </source>
</evidence>
<organism evidence="2 3">
    <name type="scientific">Phytophthora cactorum</name>
    <dbReference type="NCBI Taxonomy" id="29920"/>
    <lineage>
        <taxon>Eukaryota</taxon>
        <taxon>Sar</taxon>
        <taxon>Stramenopiles</taxon>
        <taxon>Oomycota</taxon>
        <taxon>Peronosporomycetes</taxon>
        <taxon>Peronosporales</taxon>
        <taxon>Peronosporaceae</taxon>
        <taxon>Phytophthora</taxon>
    </lineage>
</organism>
<gene>
    <name evidence="2" type="ORF">PC117_g3701</name>
</gene>
<reference evidence="2" key="1">
    <citation type="submission" date="2018-10" db="EMBL/GenBank/DDBJ databases">
        <title>Effector identification in a new, highly contiguous assembly of the strawberry crown rot pathogen Phytophthora cactorum.</title>
        <authorList>
            <person name="Armitage A.D."/>
            <person name="Nellist C.F."/>
            <person name="Bates H."/>
            <person name="Vickerstaff R.J."/>
            <person name="Harrison R.J."/>
        </authorList>
    </citation>
    <scope>NUCLEOTIDE SEQUENCE</scope>
    <source>
        <strain evidence="2">4040</strain>
    </source>
</reference>
<dbReference type="Proteomes" id="UP000736787">
    <property type="component" value="Unassembled WGS sequence"/>
</dbReference>
<dbReference type="AlphaFoldDB" id="A0A8T1EHS1"/>
<evidence type="ECO:0000256" key="1">
    <source>
        <dbReference type="SAM" id="MobiDB-lite"/>
    </source>
</evidence>
<name>A0A8T1EHS1_9STRA</name>
<dbReference type="EMBL" id="RCMK01000054">
    <property type="protein sequence ID" value="KAG2951322.1"/>
    <property type="molecule type" value="Genomic_DNA"/>
</dbReference>
<proteinExistence type="predicted"/>
<comment type="caution">
    <text evidence="2">The sequence shown here is derived from an EMBL/GenBank/DDBJ whole genome shotgun (WGS) entry which is preliminary data.</text>
</comment>
<feature type="region of interest" description="Disordered" evidence="1">
    <location>
        <begin position="1"/>
        <end position="22"/>
    </location>
</feature>
<accession>A0A8T1EHS1</accession>